<keyword evidence="9" id="KW-1185">Reference proteome</keyword>
<evidence type="ECO:0000313" key="9">
    <source>
        <dbReference type="Proteomes" id="UP000800200"/>
    </source>
</evidence>
<gene>
    <name evidence="8" type="ORF">K469DRAFT_709458</name>
</gene>
<dbReference type="GO" id="GO:0051170">
    <property type="term" value="P:import into nucleus"/>
    <property type="evidence" value="ECO:0007669"/>
    <property type="project" value="TreeGrafter"/>
</dbReference>
<evidence type="ECO:0000256" key="3">
    <source>
        <dbReference type="ARBA" id="ARBA00022787"/>
    </source>
</evidence>
<proteinExistence type="inferred from homology"/>
<keyword evidence="6" id="KW-0472">Membrane</keyword>
<organism evidence="8 9">
    <name type="scientific">Zopfia rhizophila CBS 207.26</name>
    <dbReference type="NCBI Taxonomy" id="1314779"/>
    <lineage>
        <taxon>Eukaryota</taxon>
        <taxon>Fungi</taxon>
        <taxon>Dikarya</taxon>
        <taxon>Ascomycota</taxon>
        <taxon>Pezizomycotina</taxon>
        <taxon>Dothideomycetes</taxon>
        <taxon>Dothideomycetes incertae sedis</taxon>
        <taxon>Zopfiaceae</taxon>
        <taxon>Zopfia</taxon>
    </lineage>
</organism>
<evidence type="ECO:0000256" key="2">
    <source>
        <dbReference type="ARBA" id="ARBA00006617"/>
    </source>
</evidence>
<keyword evidence="5" id="KW-0496">Mitochondrion</keyword>
<keyword evidence="4" id="KW-0809">Transit peptide</keyword>
<dbReference type="InterPro" id="IPR001509">
    <property type="entry name" value="Epimerase_deHydtase"/>
</dbReference>
<evidence type="ECO:0000259" key="7">
    <source>
        <dbReference type="Pfam" id="PF01370"/>
    </source>
</evidence>
<name>A0A6A6EVS7_9PEZI</name>
<keyword evidence="3" id="KW-1000">Mitochondrion outer membrane</keyword>
<dbReference type="PANTHER" id="PTHR14097">
    <property type="entry name" value="OXIDOREDUCTASE HTATIP2"/>
    <property type="match status" value="1"/>
</dbReference>
<dbReference type="OrthoDB" id="430436at2759"/>
<dbReference type="InterPro" id="IPR036291">
    <property type="entry name" value="NAD(P)-bd_dom_sf"/>
</dbReference>
<protein>
    <recommendedName>
        <fullName evidence="7">NAD-dependent epimerase/dehydratase domain-containing protein</fullName>
    </recommendedName>
</protein>
<dbReference type="GO" id="GO:0005741">
    <property type="term" value="C:mitochondrial outer membrane"/>
    <property type="evidence" value="ECO:0007669"/>
    <property type="project" value="UniProtKB-SubCell"/>
</dbReference>
<dbReference type="AlphaFoldDB" id="A0A6A6EVS7"/>
<evidence type="ECO:0000256" key="4">
    <source>
        <dbReference type="ARBA" id="ARBA00022946"/>
    </source>
</evidence>
<dbReference type="SUPFAM" id="SSF51735">
    <property type="entry name" value="NAD(P)-binding Rossmann-fold domains"/>
    <property type="match status" value="1"/>
</dbReference>
<dbReference type="Proteomes" id="UP000800200">
    <property type="component" value="Unassembled WGS sequence"/>
</dbReference>
<dbReference type="Pfam" id="PF01370">
    <property type="entry name" value="Epimerase"/>
    <property type="match status" value="1"/>
</dbReference>
<evidence type="ECO:0000256" key="5">
    <source>
        <dbReference type="ARBA" id="ARBA00023128"/>
    </source>
</evidence>
<dbReference type="PANTHER" id="PTHR14097:SF7">
    <property type="entry name" value="OXIDOREDUCTASE HTATIP2"/>
    <property type="match status" value="1"/>
</dbReference>
<sequence>MTSAAVVGSTGLVGSHILSQLLTNSSISSVHAYTRRELPNPASTKLKTLSSTDTTMWPSLFPTSPSPKIFFSGLGTTRGQAGGVEAQRKIDLDLNFDLAKAAKDAGCTTYVLISSTSANSKSSIPYSKMKGELEDKVKELGFKHTVFVRPGLIVGSREDSRPAEAIVRSIASGLGKLSPMLVNSWAQDAGVIAKAAVNAGLQCEEGKNEGVWTVGQKEIIELGKEKN</sequence>
<comment type="subcellular location">
    <subcellularLocation>
        <location evidence="1">Mitochondrion outer membrane</location>
        <topology evidence="1">Peripheral membrane protein</topology>
    </subcellularLocation>
</comment>
<accession>A0A6A6EVS7</accession>
<dbReference type="EMBL" id="ML994612">
    <property type="protein sequence ID" value="KAF2193986.1"/>
    <property type="molecule type" value="Genomic_DNA"/>
</dbReference>
<evidence type="ECO:0000313" key="8">
    <source>
        <dbReference type="EMBL" id="KAF2193986.1"/>
    </source>
</evidence>
<evidence type="ECO:0000256" key="6">
    <source>
        <dbReference type="ARBA" id="ARBA00023136"/>
    </source>
</evidence>
<dbReference type="Gene3D" id="3.40.50.720">
    <property type="entry name" value="NAD(P)-binding Rossmann-like Domain"/>
    <property type="match status" value="1"/>
</dbReference>
<reference evidence="8" key="1">
    <citation type="journal article" date="2020" name="Stud. Mycol.">
        <title>101 Dothideomycetes genomes: a test case for predicting lifestyles and emergence of pathogens.</title>
        <authorList>
            <person name="Haridas S."/>
            <person name="Albert R."/>
            <person name="Binder M."/>
            <person name="Bloem J."/>
            <person name="Labutti K."/>
            <person name="Salamov A."/>
            <person name="Andreopoulos B."/>
            <person name="Baker S."/>
            <person name="Barry K."/>
            <person name="Bills G."/>
            <person name="Bluhm B."/>
            <person name="Cannon C."/>
            <person name="Castanera R."/>
            <person name="Culley D."/>
            <person name="Daum C."/>
            <person name="Ezra D."/>
            <person name="Gonzalez J."/>
            <person name="Henrissat B."/>
            <person name="Kuo A."/>
            <person name="Liang C."/>
            <person name="Lipzen A."/>
            <person name="Lutzoni F."/>
            <person name="Magnuson J."/>
            <person name="Mondo S."/>
            <person name="Nolan M."/>
            <person name="Ohm R."/>
            <person name="Pangilinan J."/>
            <person name="Park H.-J."/>
            <person name="Ramirez L."/>
            <person name="Alfaro M."/>
            <person name="Sun H."/>
            <person name="Tritt A."/>
            <person name="Yoshinaga Y."/>
            <person name="Zwiers L.-H."/>
            <person name="Turgeon B."/>
            <person name="Goodwin S."/>
            <person name="Spatafora J."/>
            <person name="Crous P."/>
            <person name="Grigoriev I."/>
        </authorList>
    </citation>
    <scope>NUCLEOTIDE SEQUENCE</scope>
    <source>
        <strain evidence="8">CBS 207.26</strain>
    </source>
</reference>
<comment type="similarity">
    <text evidence="2">Belongs to the FMP52 family.</text>
</comment>
<feature type="domain" description="NAD-dependent epimerase/dehydratase" evidence="7">
    <location>
        <begin position="5"/>
        <end position="122"/>
    </location>
</feature>
<evidence type="ECO:0000256" key="1">
    <source>
        <dbReference type="ARBA" id="ARBA00004450"/>
    </source>
</evidence>
<dbReference type="FunFam" id="3.40.50.720:FF:000366">
    <property type="entry name" value="Protein FMP52, mitochondrial"/>
    <property type="match status" value="1"/>
</dbReference>